<evidence type="ECO:0000313" key="2">
    <source>
        <dbReference type="EMBL" id="SBP24398.1"/>
    </source>
</evidence>
<dbReference type="EMBL" id="HADX01002166">
    <property type="protein sequence ID" value="SBP24398.1"/>
    <property type="molecule type" value="Transcribed_RNA"/>
</dbReference>
<protein>
    <submittedName>
        <fullName evidence="2">Tonsoku-like, DNA repair protein</fullName>
    </submittedName>
</protein>
<organism evidence="2">
    <name type="scientific">Iconisemion striatum</name>
    <dbReference type="NCBI Taxonomy" id="60296"/>
    <lineage>
        <taxon>Eukaryota</taxon>
        <taxon>Metazoa</taxon>
        <taxon>Chordata</taxon>
        <taxon>Craniata</taxon>
        <taxon>Vertebrata</taxon>
        <taxon>Euteleostomi</taxon>
        <taxon>Actinopterygii</taxon>
        <taxon>Neopterygii</taxon>
        <taxon>Teleostei</taxon>
        <taxon>Neoteleostei</taxon>
        <taxon>Acanthomorphata</taxon>
        <taxon>Ovalentaria</taxon>
        <taxon>Atherinomorphae</taxon>
        <taxon>Cyprinodontiformes</taxon>
        <taxon>Nothobranchiidae</taxon>
        <taxon>Iconisemion</taxon>
    </lineage>
</organism>
<evidence type="ECO:0000256" key="1">
    <source>
        <dbReference type="SAM" id="MobiDB-lite"/>
    </source>
</evidence>
<sequence length="76" mass="8041">YGDGSGSSDDSDGSVSPLRPVRPRRTFPAAQNQKEMPPNKEPAAVPSSSRNGTREAPTPSVFGQDEYHNAIRGLGS</sequence>
<accession>A0A1A7Y2A2</accession>
<feature type="non-terminal residue" evidence="2">
    <location>
        <position position="76"/>
    </location>
</feature>
<gene>
    <name evidence="2" type="primary">TONSL</name>
</gene>
<feature type="region of interest" description="Disordered" evidence="1">
    <location>
        <begin position="1"/>
        <end position="76"/>
    </location>
</feature>
<name>A0A1A7Y2A2_9TELE</name>
<proteinExistence type="predicted"/>
<reference evidence="2" key="1">
    <citation type="submission" date="2016-05" db="EMBL/GenBank/DDBJ databases">
        <authorList>
            <person name="Lavstsen T."/>
            <person name="Jespersen J.S."/>
        </authorList>
    </citation>
    <scope>NUCLEOTIDE SEQUENCE</scope>
    <source>
        <tissue evidence="2">Brain</tissue>
    </source>
</reference>
<feature type="non-terminal residue" evidence="2">
    <location>
        <position position="1"/>
    </location>
</feature>
<reference evidence="2" key="2">
    <citation type="submission" date="2016-06" db="EMBL/GenBank/DDBJ databases">
        <title>The genome of a short-lived fish provides insights into sex chromosome evolution and the genetic control of aging.</title>
        <authorList>
            <person name="Reichwald K."/>
            <person name="Felder M."/>
            <person name="Petzold A."/>
            <person name="Koch P."/>
            <person name="Groth M."/>
            <person name="Platzer M."/>
        </authorList>
    </citation>
    <scope>NUCLEOTIDE SEQUENCE</scope>
    <source>
        <tissue evidence="2">Brain</tissue>
    </source>
</reference>
<dbReference type="AlphaFoldDB" id="A0A1A7Y2A2"/>